<gene>
    <name evidence="2" type="ORF">LODBEIA_P42030</name>
</gene>
<dbReference type="Proteomes" id="UP001497383">
    <property type="component" value="Chromosome 5"/>
</dbReference>
<feature type="region of interest" description="Disordered" evidence="1">
    <location>
        <begin position="1"/>
        <end position="46"/>
    </location>
</feature>
<accession>A0ABP0ZPY9</accession>
<organism evidence="2 3">
    <name type="scientific">Lodderomyces beijingensis</name>
    <dbReference type="NCBI Taxonomy" id="1775926"/>
    <lineage>
        <taxon>Eukaryota</taxon>
        <taxon>Fungi</taxon>
        <taxon>Dikarya</taxon>
        <taxon>Ascomycota</taxon>
        <taxon>Saccharomycotina</taxon>
        <taxon>Pichiomycetes</taxon>
        <taxon>Debaryomycetaceae</taxon>
        <taxon>Candida/Lodderomyces clade</taxon>
        <taxon>Lodderomyces</taxon>
    </lineage>
</organism>
<evidence type="ECO:0000313" key="2">
    <source>
        <dbReference type="EMBL" id="CAK9440103.1"/>
    </source>
</evidence>
<evidence type="ECO:0000313" key="3">
    <source>
        <dbReference type="Proteomes" id="UP001497383"/>
    </source>
</evidence>
<dbReference type="EMBL" id="OZ022409">
    <property type="protein sequence ID" value="CAK9440103.1"/>
    <property type="molecule type" value="Genomic_DNA"/>
</dbReference>
<protein>
    <submittedName>
        <fullName evidence="2">Uncharacterized protein</fullName>
    </submittedName>
</protein>
<sequence>MTSQPQGKLNLKSKLQSFRGELKSSRSHSHSHSNRTDNLTGSKSANTSPLLWQASQFSNSVTDLSPRSPTAMQRTRSLSNSLIRIHSHRSKTTKPVYDEVYLGKTTAFDYAYIGMDHDHDHYRKQTQDFASGDHHDHHHHHHDHDQDHECRHHHDDQFHFHEETIIPPLPDIHDFNSVCSTTTHSKNSSICSDDHFKHGHARRYGSRRGYGDIDDDDDDVDEMLAHRILSAVSKSDISWDI</sequence>
<name>A0ABP0ZPY9_9ASCO</name>
<dbReference type="GeneID" id="92209399"/>
<feature type="compositionally biased region" description="Polar residues" evidence="1">
    <location>
        <begin position="36"/>
        <end position="46"/>
    </location>
</feature>
<reference evidence="2 3" key="1">
    <citation type="submission" date="2024-03" db="EMBL/GenBank/DDBJ databases">
        <authorList>
            <person name="Brejova B."/>
        </authorList>
    </citation>
    <scope>NUCLEOTIDE SEQUENCE [LARGE SCALE GENOMIC DNA]</scope>
    <source>
        <strain evidence="2 3">CBS 14171</strain>
    </source>
</reference>
<evidence type="ECO:0000256" key="1">
    <source>
        <dbReference type="SAM" id="MobiDB-lite"/>
    </source>
</evidence>
<dbReference type="RefSeq" id="XP_066831141.1">
    <property type="nucleotide sequence ID" value="XM_066974399.1"/>
</dbReference>
<proteinExistence type="predicted"/>
<feature type="region of interest" description="Disordered" evidence="1">
    <location>
        <begin position="129"/>
        <end position="150"/>
    </location>
</feature>
<keyword evidence="3" id="KW-1185">Reference proteome</keyword>
<feature type="region of interest" description="Disordered" evidence="1">
    <location>
        <begin position="60"/>
        <end position="79"/>
    </location>
</feature>